<feature type="binding site" evidence="13">
    <location>
        <position position="1299"/>
    </location>
    <ligand>
        <name>substrate</name>
    </ligand>
</feature>
<keyword evidence="11" id="KW-0585">Phenylalanine catabolism</keyword>
<dbReference type="Gene3D" id="1.25.40.1040">
    <property type="match status" value="1"/>
</dbReference>
<dbReference type="PANTHER" id="PTHR43069">
    <property type="entry name" value="FUMARYLACETOACETASE"/>
    <property type="match status" value="1"/>
</dbReference>
<dbReference type="GO" id="GO:1902000">
    <property type="term" value="P:homogentisate catabolic process"/>
    <property type="evidence" value="ECO:0007669"/>
    <property type="project" value="TreeGrafter"/>
</dbReference>
<accession>A0A507C304</accession>
<comment type="caution">
    <text evidence="17">The sequence shown here is derived from an EMBL/GenBank/DDBJ whole genome shotgun (WGS) entry which is preliminary data.</text>
</comment>
<feature type="binding site" evidence="14">
    <location>
        <position position="1200"/>
    </location>
    <ligand>
        <name>Mg(2+)</name>
        <dbReference type="ChEBI" id="CHEBI:18420"/>
    </ligand>
</feature>
<dbReference type="InterPro" id="IPR011234">
    <property type="entry name" value="Fumarylacetoacetase-like_C"/>
</dbReference>
<keyword evidence="9 14" id="KW-0460">Magnesium</keyword>
<dbReference type="SUPFAM" id="SSF48452">
    <property type="entry name" value="TPR-like"/>
    <property type="match status" value="1"/>
</dbReference>
<feature type="domain" description="Fumarylacetoacetase N-terminal" evidence="16">
    <location>
        <begin position="959"/>
        <end position="1065"/>
    </location>
</feature>
<evidence type="ECO:0000256" key="9">
    <source>
        <dbReference type="ARBA" id="ARBA00022842"/>
    </source>
</evidence>
<comment type="pathway">
    <text evidence="3">Amino-acid degradation; L-phenylalanine degradation; acetoacetate and fumarate from L-phenylalanine: step 6/6.</text>
</comment>
<dbReference type="OrthoDB" id="9971669at2759"/>
<dbReference type="STRING" id="1806994.A0A507C304"/>
<evidence type="ECO:0000256" key="2">
    <source>
        <dbReference type="ARBA" id="ARBA00001946"/>
    </source>
</evidence>
<dbReference type="GO" id="GO:0006572">
    <property type="term" value="P:L-tyrosine catabolic process"/>
    <property type="evidence" value="ECO:0007669"/>
    <property type="project" value="UniProtKB-KW"/>
</dbReference>
<dbReference type="Pfam" id="PF09797">
    <property type="entry name" value="NatB_MDM20"/>
    <property type="match status" value="1"/>
</dbReference>
<dbReference type="InterPro" id="IPR015377">
    <property type="entry name" value="Fumarylacetoacetase_N"/>
</dbReference>
<feature type="binding site" evidence="14">
    <location>
        <position position="1180"/>
    </location>
    <ligand>
        <name>Ca(2+)</name>
        <dbReference type="ChEBI" id="CHEBI:29108"/>
    </ligand>
</feature>
<dbReference type="UniPathway" id="UPA00139">
    <property type="reaction ID" value="UER00341"/>
</dbReference>
<dbReference type="Pfam" id="PF09298">
    <property type="entry name" value="FAA_hydrolase_N"/>
    <property type="match status" value="1"/>
</dbReference>
<keyword evidence="7" id="KW-0378">Hydrolase</keyword>
<dbReference type="GO" id="GO:0006559">
    <property type="term" value="P:L-phenylalanine catabolic process"/>
    <property type="evidence" value="ECO:0007669"/>
    <property type="project" value="UniProtKB-UniPathway"/>
</dbReference>
<evidence type="ECO:0000313" key="17">
    <source>
        <dbReference type="EMBL" id="TPX33748.1"/>
    </source>
</evidence>
<dbReference type="SUPFAM" id="SSF56529">
    <property type="entry name" value="FAH"/>
    <property type="match status" value="1"/>
</dbReference>
<dbReference type="InterPro" id="IPR011990">
    <property type="entry name" value="TPR-like_helical_dom_sf"/>
</dbReference>
<feature type="binding site" evidence="13">
    <location>
        <position position="1075"/>
    </location>
    <ligand>
        <name>substrate</name>
    </ligand>
</feature>
<dbReference type="Proteomes" id="UP000319731">
    <property type="component" value="Unassembled WGS sequence"/>
</dbReference>
<feature type="domain" description="Fumarylacetoacetase-like C-terminal" evidence="15">
    <location>
        <begin position="1071"/>
        <end position="1349"/>
    </location>
</feature>
<feature type="binding site" evidence="13">
    <location>
        <position position="1187"/>
    </location>
    <ligand>
        <name>substrate</name>
    </ligand>
</feature>
<evidence type="ECO:0000256" key="1">
    <source>
        <dbReference type="ARBA" id="ARBA00001913"/>
    </source>
</evidence>
<evidence type="ECO:0000256" key="14">
    <source>
        <dbReference type="PIRSR" id="PIRSR605959-3"/>
    </source>
</evidence>
<dbReference type="Pfam" id="PF01557">
    <property type="entry name" value="FAA_hydrolase"/>
    <property type="match status" value="1"/>
</dbReference>
<comment type="cofactor">
    <cofactor evidence="1 14">
        <name>Ca(2+)</name>
        <dbReference type="ChEBI" id="CHEBI:29108"/>
    </cofactor>
</comment>
<dbReference type="NCBIfam" id="TIGR01266">
    <property type="entry name" value="fum_ac_acetase"/>
    <property type="match status" value="1"/>
</dbReference>
<evidence type="ECO:0000256" key="4">
    <source>
        <dbReference type="ARBA" id="ARBA00010211"/>
    </source>
</evidence>
<evidence type="ECO:0000256" key="5">
    <source>
        <dbReference type="ARBA" id="ARBA00012094"/>
    </source>
</evidence>
<feature type="binding site" evidence="14">
    <location>
        <position position="1180"/>
    </location>
    <ligand>
        <name>Mg(2+)</name>
        <dbReference type="ChEBI" id="CHEBI:18420"/>
    </ligand>
</feature>
<keyword evidence="6 14" id="KW-0479">Metal-binding</keyword>
<dbReference type="InterPro" id="IPR036663">
    <property type="entry name" value="Fumarylacetoacetase_C_sf"/>
</dbReference>
<feature type="binding site" evidence="13">
    <location>
        <position position="1191"/>
    </location>
    <ligand>
        <name>substrate</name>
    </ligand>
</feature>
<dbReference type="GO" id="GO:0046872">
    <property type="term" value="F:metal ion binding"/>
    <property type="evidence" value="ECO:0007669"/>
    <property type="project" value="UniProtKB-KW"/>
</dbReference>
<dbReference type="PANTHER" id="PTHR43069:SF2">
    <property type="entry name" value="FUMARYLACETOACETASE"/>
    <property type="match status" value="1"/>
</dbReference>
<feature type="binding site" evidence="14">
    <location>
        <position position="1073"/>
    </location>
    <ligand>
        <name>Ca(2+)</name>
        <dbReference type="ChEBI" id="CHEBI:29108"/>
    </ligand>
</feature>
<evidence type="ECO:0000256" key="6">
    <source>
        <dbReference type="ARBA" id="ARBA00022723"/>
    </source>
</evidence>
<dbReference type="EMBL" id="QEAO01000018">
    <property type="protein sequence ID" value="TPX33748.1"/>
    <property type="molecule type" value="Genomic_DNA"/>
</dbReference>
<evidence type="ECO:0000256" key="3">
    <source>
        <dbReference type="ARBA" id="ARBA00004782"/>
    </source>
</evidence>
<feature type="binding site" evidence="14">
    <location>
        <position position="1147"/>
    </location>
    <ligand>
        <name>Ca(2+)</name>
        <dbReference type="ChEBI" id="CHEBI:29108"/>
    </ligand>
</feature>
<dbReference type="SUPFAM" id="SSF63433">
    <property type="entry name" value="Fumarylacetoacetate hydrolase, FAH, N-terminal domain"/>
    <property type="match status" value="1"/>
</dbReference>
<evidence type="ECO:0000256" key="7">
    <source>
        <dbReference type="ARBA" id="ARBA00022801"/>
    </source>
</evidence>
<evidence type="ECO:0000313" key="18">
    <source>
        <dbReference type="Proteomes" id="UP000319731"/>
    </source>
</evidence>
<evidence type="ECO:0000256" key="13">
    <source>
        <dbReference type="PIRSR" id="PIRSR605959-2"/>
    </source>
</evidence>
<evidence type="ECO:0000256" key="11">
    <source>
        <dbReference type="ARBA" id="ARBA00023232"/>
    </source>
</evidence>
<dbReference type="InterPro" id="IPR005959">
    <property type="entry name" value="Fumarylacetoacetase"/>
</dbReference>
<keyword evidence="8 14" id="KW-0106">Calcium</keyword>
<dbReference type="InterPro" id="IPR019183">
    <property type="entry name" value="NAA25_NatB_aux_su"/>
</dbReference>
<proteinExistence type="inferred from homology"/>
<dbReference type="GO" id="GO:0004334">
    <property type="term" value="F:fumarylacetoacetase activity"/>
    <property type="evidence" value="ECO:0007669"/>
    <property type="project" value="UniProtKB-EC"/>
</dbReference>
<sequence length="1369" mass="152593">MDVLERKVRPIYEALDAGNPKQALALCNKNIKKSDTAPIFKALKALSLERLDKPDEAFQLCNEVRATGSMDEGVLQAVALVYRARARHMDLVSMYEAAYTKRPSDEELANHWFMSLVRSGINAKELQQSAIKLNKHFTRTDRYMFWIIMTIYLQGLPPTSKQSSASTPAQAPHTSSMPANMFYSLAERMIGKAISDSKMKDQEQLLLYLMILESQAKYQEALDVLKSDLGKLCAVPSEWSRLVSGLNRRLERWDELRDVGVECLGRNSDDWDSYVNYLDATFQKKKIPIDEAKALIQQYQQATITESPRKPQRGPFLAELELLIRLIAKSKEPSSSLVAPALNYFERFGVTYSCFDDLRPALNNLSTADASKLIESLCEKYDSGTFASVSEKIDQCKRQVNIRKIERLAIPIPVTSPLEVFQQVDLMMSRYDDALKLGTDLTEKERQYGDDYLSLACHYLIDLYEGGGDIARLFESASLLEIGLKKSKYNFQFKIMLICIYRELGVYVRALDVASTLEVKQIMYDTLSYIYNDDIESFGILKEGTSNVALRSLLRSLTIYSNNERETPEMIVQAFKFGTFSKIPEFINFRDRLRNSIQRAICHRQIVRIEVLRRWNVDKASLANYFATVDAEWMTDDAVATSYSDNRDITIMADWNANGKTASIASRIRRGREARRSGHTWLKLYTLIPRILKSISAGSVSDPAFVASRDALEMVVEEAGKSQDPDILCEYKVARVVLSVARLQEPIKEGNGTDDTNAIVSEIMGQVKDLLNACSHYKEEPVIVLSQDWLRDCTLLLEIITYILVSLQSQSTKKTKSKAMTFSGPFAQLSDPLKSITIEFESILSGLLDKLKKQTKVAMMKALYHGESTPPRLREEGAKQYKEEVISHVCDSWIASVESLRLLTLTDLTQLVYLGVKGLFAAVNASDVEGVGSDAEATLCINRSMSSTIVPESGDFGINNIPFGIISTASNPTPRPATILGHHVVDIKALADANCFNGPLLSSMASNVFSKPTLNEFMGLTRPHWIEARTTIQNLLTGVDDRLKRNPALMSKAVIPVAQTQSHLPSAIGDYTDFYASKEHAFNAGSIFRGPEQAIQPNWFHIPIGYHGRASSIVVSGTPIRRPNGLIGAMTATPTYSACKKLDIELELAFFIGGPANALGDPIPIAKAEDRLFGFVLLNDWSARDIQAFEYVPLGPFLGKNFGSSISPWIVTLEALEAYKRPQPTQTPQPSAYLQDPDSDRACYDIELEVHMQPSGSTKSTKVLTSNYKYLYWSPRQMIAHHSVGGCNLQPGDMCGTGTISGPNKGEMGSFLERSWNGRDAFEVHDGIKRTFLEDGDEVTFTAHVAPGVGFGECSGVILPAHPLSVTKL</sequence>
<dbReference type="Gene3D" id="3.90.850.10">
    <property type="entry name" value="Fumarylacetoacetase-like, C-terminal domain"/>
    <property type="match status" value="1"/>
</dbReference>
<feature type="binding site" evidence="14">
    <location>
        <position position="1204"/>
    </location>
    <ligand>
        <name>Mg(2+)</name>
        <dbReference type="ChEBI" id="CHEBI:18420"/>
    </ligand>
</feature>
<dbReference type="RefSeq" id="XP_031024665.1">
    <property type="nucleotide sequence ID" value="XM_031169402.1"/>
</dbReference>
<name>A0A507C304_9FUNG</name>
<reference evidence="17 18" key="1">
    <citation type="journal article" date="2019" name="Sci. Rep.">
        <title>Comparative genomics of chytrid fungi reveal insights into the obligate biotrophic and pathogenic lifestyle of Synchytrium endobioticum.</title>
        <authorList>
            <person name="van de Vossenberg B.T.L.H."/>
            <person name="Warris S."/>
            <person name="Nguyen H.D.T."/>
            <person name="van Gent-Pelzer M.P.E."/>
            <person name="Joly D.L."/>
            <person name="van de Geest H.C."/>
            <person name="Bonants P.J.M."/>
            <person name="Smith D.S."/>
            <person name="Levesque C.A."/>
            <person name="van der Lee T.A.J."/>
        </authorList>
    </citation>
    <scope>NUCLEOTIDE SEQUENCE [LARGE SCALE GENOMIC DNA]</scope>
    <source>
        <strain evidence="17 18">JEL517</strain>
    </source>
</reference>
<evidence type="ECO:0000256" key="12">
    <source>
        <dbReference type="PIRSR" id="PIRSR605959-1"/>
    </source>
</evidence>
<dbReference type="Gene3D" id="2.30.30.230">
    <property type="entry name" value="Fumarylacetoacetase, N-terminal domain"/>
    <property type="match status" value="1"/>
</dbReference>
<feature type="binding site" evidence="14">
    <location>
        <position position="1145"/>
    </location>
    <ligand>
        <name>Ca(2+)</name>
        <dbReference type="ChEBI" id="CHEBI:29108"/>
    </ligand>
</feature>
<gene>
    <name evidence="17" type="ORF">SmJEL517_g03474</name>
</gene>
<feature type="binding site" evidence="13">
    <location>
        <position position="1089"/>
    </location>
    <ligand>
        <name>substrate</name>
    </ligand>
</feature>
<feature type="active site" description="Proton acceptor" evidence="12">
    <location>
        <position position="1080"/>
    </location>
</feature>
<protein>
    <recommendedName>
        <fullName evidence="5">fumarylacetoacetase</fullName>
        <ecNumber evidence="5">3.7.1.2</ecNumber>
    </recommendedName>
</protein>
<keyword evidence="18" id="KW-1185">Reference proteome</keyword>
<evidence type="ECO:0000256" key="10">
    <source>
        <dbReference type="ARBA" id="ARBA00022878"/>
    </source>
</evidence>
<comment type="cofactor">
    <cofactor evidence="2 14">
        <name>Mg(2+)</name>
        <dbReference type="ChEBI" id="CHEBI:18420"/>
    </cofactor>
</comment>
<comment type="similarity">
    <text evidence="4">Belongs to the FAH family.</text>
</comment>
<organism evidence="17 18">
    <name type="scientific">Synchytrium microbalum</name>
    <dbReference type="NCBI Taxonomy" id="1806994"/>
    <lineage>
        <taxon>Eukaryota</taxon>
        <taxon>Fungi</taxon>
        <taxon>Fungi incertae sedis</taxon>
        <taxon>Chytridiomycota</taxon>
        <taxon>Chytridiomycota incertae sedis</taxon>
        <taxon>Chytridiomycetes</taxon>
        <taxon>Synchytriales</taxon>
        <taxon>Synchytriaceae</taxon>
        <taxon>Synchytrium</taxon>
    </lineage>
</organism>
<evidence type="ECO:0000256" key="8">
    <source>
        <dbReference type="ARBA" id="ARBA00022837"/>
    </source>
</evidence>
<dbReference type="EC" id="3.7.1.2" evidence="5"/>
<evidence type="ECO:0000259" key="16">
    <source>
        <dbReference type="Pfam" id="PF09298"/>
    </source>
</evidence>
<keyword evidence="10" id="KW-0828">Tyrosine catabolism</keyword>
<dbReference type="InterPro" id="IPR036462">
    <property type="entry name" value="Fumarylacetoacetase_N_sf"/>
</dbReference>
<dbReference type="GeneID" id="42004699"/>
<evidence type="ECO:0000259" key="15">
    <source>
        <dbReference type="Pfam" id="PF01557"/>
    </source>
</evidence>